<sequence length="284" mass="27282">MAYNGSGTFNLYTPGNPTITGTTISSSWANNTLSDLATGLTTAVTKDGQTVTTGSIPFAAGISVGGAFVVDSSGNLAVTTNKFTVAASSGNTAVAGTLAVTGHTTFEGVTSTGATGTGKLVYDTSPVLVTPNLGTPSALVGTNITGTGASFTAGAVAVGGITGLGTGVATALAVNVGSAGAPVVNGGALGTPASGNLSNCTNAVPDVYTGTSAANLTFPVGSCVAVSCGATAVARNAVKALYLSATDEFSLTVSGTALTGTWNARGVSGNDGGGGNWFLFQRTA</sequence>
<name>A0A6J5SK39_9CAUD</name>
<evidence type="ECO:0000313" key="4">
    <source>
        <dbReference type="EMBL" id="CAB5228303.1"/>
    </source>
</evidence>
<accession>A0A6J5SK39</accession>
<evidence type="ECO:0000313" key="3">
    <source>
        <dbReference type="EMBL" id="CAB4214218.1"/>
    </source>
</evidence>
<proteinExistence type="predicted"/>
<dbReference type="EMBL" id="LR798384">
    <property type="protein sequence ID" value="CAB5228303.1"/>
    <property type="molecule type" value="Genomic_DNA"/>
</dbReference>
<gene>
    <name evidence="2" type="ORF">UFOVP1095_33</name>
    <name evidence="3" type="ORF">UFOVP1452_33</name>
    <name evidence="4" type="ORF">UFOVP1540_10</name>
    <name evidence="1" type="ORF">UFOVP918_33</name>
</gene>
<reference evidence="3" key="1">
    <citation type="submission" date="2020-05" db="EMBL/GenBank/DDBJ databases">
        <authorList>
            <person name="Chiriac C."/>
            <person name="Salcher M."/>
            <person name="Ghai R."/>
            <person name="Kavagutti S V."/>
        </authorList>
    </citation>
    <scope>NUCLEOTIDE SEQUENCE</scope>
</reference>
<evidence type="ECO:0000313" key="2">
    <source>
        <dbReference type="EMBL" id="CAB4182666.1"/>
    </source>
</evidence>
<dbReference type="EMBL" id="LR797401">
    <property type="protein sequence ID" value="CAB4214218.1"/>
    <property type="molecule type" value="Genomic_DNA"/>
</dbReference>
<organism evidence="3">
    <name type="scientific">uncultured Caudovirales phage</name>
    <dbReference type="NCBI Taxonomy" id="2100421"/>
    <lineage>
        <taxon>Viruses</taxon>
        <taxon>Duplodnaviria</taxon>
        <taxon>Heunggongvirae</taxon>
        <taxon>Uroviricota</taxon>
        <taxon>Caudoviricetes</taxon>
        <taxon>Peduoviridae</taxon>
        <taxon>Maltschvirus</taxon>
        <taxon>Maltschvirus maltsch</taxon>
    </lineage>
</organism>
<dbReference type="EMBL" id="LR797032">
    <property type="protein sequence ID" value="CAB4182666.1"/>
    <property type="molecule type" value="Genomic_DNA"/>
</dbReference>
<evidence type="ECO:0000313" key="1">
    <source>
        <dbReference type="EMBL" id="CAB4171411.1"/>
    </source>
</evidence>
<protein>
    <submittedName>
        <fullName evidence="3">Uncharacterized protein</fullName>
    </submittedName>
</protein>
<dbReference type="EMBL" id="LR796867">
    <property type="protein sequence ID" value="CAB4171411.1"/>
    <property type="molecule type" value="Genomic_DNA"/>
</dbReference>